<dbReference type="Gene3D" id="2.130.10.10">
    <property type="entry name" value="YVTN repeat-like/Quinoprotein amine dehydrogenase"/>
    <property type="match status" value="2"/>
</dbReference>
<evidence type="ECO:0000313" key="5">
    <source>
        <dbReference type="EMBL" id="VVC96150.1"/>
    </source>
</evidence>
<evidence type="ECO:0000256" key="4">
    <source>
        <dbReference type="SAM" id="SignalP"/>
    </source>
</evidence>
<dbReference type="Pfam" id="PF00400">
    <property type="entry name" value="WD40"/>
    <property type="match status" value="4"/>
</dbReference>
<organism evidence="5 6">
    <name type="scientific">Leptidea sinapis</name>
    <dbReference type="NCBI Taxonomy" id="189913"/>
    <lineage>
        <taxon>Eukaryota</taxon>
        <taxon>Metazoa</taxon>
        <taxon>Ecdysozoa</taxon>
        <taxon>Arthropoda</taxon>
        <taxon>Hexapoda</taxon>
        <taxon>Insecta</taxon>
        <taxon>Pterygota</taxon>
        <taxon>Neoptera</taxon>
        <taxon>Endopterygota</taxon>
        <taxon>Lepidoptera</taxon>
        <taxon>Glossata</taxon>
        <taxon>Ditrysia</taxon>
        <taxon>Papilionoidea</taxon>
        <taxon>Pieridae</taxon>
        <taxon>Dismorphiinae</taxon>
        <taxon>Leptidea</taxon>
    </lineage>
</organism>
<dbReference type="PANTHER" id="PTHR44675">
    <property type="entry name" value="PAK1 INTERACTING PROTEIN 1"/>
    <property type="match status" value="1"/>
</dbReference>
<evidence type="ECO:0000256" key="3">
    <source>
        <dbReference type="SAM" id="MobiDB-lite"/>
    </source>
</evidence>
<protein>
    <submittedName>
        <fullName evidence="5">Uncharacterized protein</fullName>
    </submittedName>
</protein>
<keyword evidence="6" id="KW-1185">Reference proteome</keyword>
<dbReference type="EMBL" id="FZQP02002582">
    <property type="protein sequence ID" value="VVC96150.1"/>
    <property type="molecule type" value="Genomic_DNA"/>
</dbReference>
<dbReference type="SUPFAM" id="SSF50978">
    <property type="entry name" value="WD40 repeat-like"/>
    <property type="match status" value="1"/>
</dbReference>
<dbReference type="Proteomes" id="UP000324832">
    <property type="component" value="Unassembled WGS sequence"/>
</dbReference>
<reference evidence="5 6" key="1">
    <citation type="submission" date="2017-07" db="EMBL/GenBank/DDBJ databases">
        <authorList>
            <person name="Talla V."/>
            <person name="Backstrom N."/>
        </authorList>
    </citation>
    <scope>NUCLEOTIDE SEQUENCE [LARGE SCALE GENOMIC DNA]</scope>
</reference>
<feature type="chain" id="PRO_5022675835" evidence="4">
    <location>
        <begin position="17"/>
        <end position="398"/>
    </location>
</feature>
<gene>
    <name evidence="5" type="ORF">LSINAPIS_LOCUS7708</name>
</gene>
<accession>A0A5E4QGK4</accession>
<dbReference type="InterPro" id="IPR015943">
    <property type="entry name" value="WD40/YVTN_repeat-like_dom_sf"/>
</dbReference>
<evidence type="ECO:0000256" key="2">
    <source>
        <dbReference type="PROSITE-ProRule" id="PRU00221"/>
    </source>
</evidence>
<dbReference type="SMART" id="SM00320">
    <property type="entry name" value="WD40"/>
    <property type="match status" value="5"/>
</dbReference>
<comment type="function">
    <text evidence="1">Negatively regulates the PAK1 kinase. PAK1 is a member of the PAK kinase family, which has been shown to play a positive role in the regulation of signaling pathways involving MAPK8 and RELA. PAK1 exists as an inactive homodimer, which is activated by binding of small GTPases such as CDC42 to an N-terminal regulatory domain. PAK1IP1 also binds to the N-terminus of PAK1, and inhibits the specific activation of PAK1 by CDC42. May be involved in ribosomal large subunit assembly.</text>
</comment>
<evidence type="ECO:0000313" key="6">
    <source>
        <dbReference type="Proteomes" id="UP000324832"/>
    </source>
</evidence>
<feature type="compositionally biased region" description="Basic residues" evidence="3">
    <location>
        <begin position="381"/>
        <end position="398"/>
    </location>
</feature>
<keyword evidence="4" id="KW-0732">Signal</keyword>
<dbReference type="InterPro" id="IPR001680">
    <property type="entry name" value="WD40_rpt"/>
</dbReference>
<dbReference type="InterPro" id="IPR051959">
    <property type="entry name" value="PAK1-Kinase_Regulator"/>
</dbReference>
<evidence type="ECO:0000256" key="1">
    <source>
        <dbReference type="ARBA" id="ARBA00045213"/>
    </source>
</evidence>
<feature type="region of interest" description="Disordered" evidence="3">
    <location>
        <begin position="321"/>
        <end position="398"/>
    </location>
</feature>
<proteinExistence type="predicted"/>
<keyword evidence="2" id="KW-0853">WD repeat</keyword>
<feature type="repeat" description="WD" evidence="2">
    <location>
        <begin position="91"/>
        <end position="121"/>
    </location>
</feature>
<sequence length="398" mass="43896">MSVKIKILLAFRVSLAIKMDELIVGTYEGFLLGYSLRNENEVTKLKQTFATHSHTSSVRCLSIVGKFLASGGTDDKVVVIDMKTRKEHTVLMNHDGTINTAAFTHGGTHLLTGSDDGSIIVTRTGNWQVEKIWKKAHGGQPVISIAIHPSDKLAFSLGGDKTLRTWNLVKGRPAFTINLASKGLVSPSNITFSPDGNKFSLASQQNVDLWMIKEAALEKRIKCNSKPTCIQWGSDEQLFVGLENGNILTFTVSDSQAQTCPAHKQRVKCLYFENKTLYSASSSGELKVWSVKGSQLKEISSTNAACRVTCVALNRQNHLIKKEESDEENNNSNVKESDSDGSDVENTVKLPTKRKPGAFVTISYGDEENKTESPEAPQPPKKAKKRKRSKRVKNKNKD</sequence>
<feature type="signal peptide" evidence="4">
    <location>
        <begin position="1"/>
        <end position="16"/>
    </location>
</feature>
<dbReference type="PANTHER" id="PTHR44675:SF1">
    <property type="entry name" value="P21-ACTIVATED PROTEIN KINASE-INTERACTING PROTEIN 1"/>
    <property type="match status" value="1"/>
</dbReference>
<dbReference type="InterPro" id="IPR036322">
    <property type="entry name" value="WD40_repeat_dom_sf"/>
</dbReference>
<name>A0A5E4QGK4_9NEOP</name>
<dbReference type="PROSITE" id="PS50082">
    <property type="entry name" value="WD_REPEATS_2"/>
    <property type="match status" value="1"/>
</dbReference>
<dbReference type="AlphaFoldDB" id="A0A5E4QGK4"/>